<dbReference type="Gene3D" id="3.40.190.10">
    <property type="entry name" value="Periplasmic binding protein-like II"/>
    <property type="match status" value="2"/>
</dbReference>
<dbReference type="EMBL" id="QFWV02000009">
    <property type="protein sequence ID" value="RKF05439.1"/>
    <property type="molecule type" value="Genomic_DNA"/>
</dbReference>
<dbReference type="PRINTS" id="PR00039">
    <property type="entry name" value="HTHLYSR"/>
</dbReference>
<dbReference type="InterPro" id="IPR036390">
    <property type="entry name" value="WH_DNA-bd_sf"/>
</dbReference>
<keyword evidence="4" id="KW-0804">Transcription</keyword>
<dbReference type="SUPFAM" id="SSF53850">
    <property type="entry name" value="Periplasmic binding protein-like II"/>
    <property type="match status" value="1"/>
</dbReference>
<dbReference type="RefSeq" id="WP_109767699.1">
    <property type="nucleotide sequence ID" value="NZ_CP159474.1"/>
</dbReference>
<evidence type="ECO:0000256" key="4">
    <source>
        <dbReference type="ARBA" id="ARBA00023163"/>
    </source>
</evidence>
<dbReference type="Proteomes" id="UP000246132">
    <property type="component" value="Unassembled WGS sequence"/>
</dbReference>
<proteinExistence type="inferred from homology"/>
<dbReference type="InterPro" id="IPR058163">
    <property type="entry name" value="LysR-type_TF_proteobact-type"/>
</dbReference>
<name>A0A3A8A8Z6_9HYPH</name>
<evidence type="ECO:0000256" key="2">
    <source>
        <dbReference type="ARBA" id="ARBA00023015"/>
    </source>
</evidence>
<evidence type="ECO:0000259" key="6">
    <source>
        <dbReference type="PROSITE" id="PS50931"/>
    </source>
</evidence>
<evidence type="ECO:0000256" key="5">
    <source>
        <dbReference type="SAM" id="MobiDB-lite"/>
    </source>
</evidence>
<evidence type="ECO:0000256" key="1">
    <source>
        <dbReference type="ARBA" id="ARBA00009437"/>
    </source>
</evidence>
<dbReference type="InterPro" id="IPR036388">
    <property type="entry name" value="WH-like_DNA-bd_sf"/>
</dbReference>
<dbReference type="PANTHER" id="PTHR30537">
    <property type="entry name" value="HTH-TYPE TRANSCRIPTIONAL REGULATOR"/>
    <property type="match status" value="1"/>
</dbReference>
<dbReference type="CDD" id="cd08432">
    <property type="entry name" value="PBP2_GcdR_TrpI_HvrB_AmpR_like"/>
    <property type="match status" value="1"/>
</dbReference>
<evidence type="ECO:0000256" key="3">
    <source>
        <dbReference type="ARBA" id="ARBA00023125"/>
    </source>
</evidence>
<dbReference type="GO" id="GO:0043565">
    <property type="term" value="F:sequence-specific DNA binding"/>
    <property type="evidence" value="ECO:0007669"/>
    <property type="project" value="TreeGrafter"/>
</dbReference>
<reference evidence="7 8" key="1">
    <citation type="journal article" date="2018" name="Int. J. Syst. Bacteriol.">
        <title>Oceaniradius stylonemae gen. nov., sp. nov., isolated from a red alga, Stylonema cornu-cervi.</title>
        <authorList>
            <person name="Jeong S."/>
        </authorList>
    </citation>
    <scope>NUCLEOTIDE SEQUENCE [LARGE SCALE GENOMIC DNA]</scope>
    <source>
        <strain evidence="7 8">StC1</strain>
    </source>
</reference>
<dbReference type="GO" id="GO:0006351">
    <property type="term" value="P:DNA-templated transcription"/>
    <property type="evidence" value="ECO:0007669"/>
    <property type="project" value="TreeGrafter"/>
</dbReference>
<evidence type="ECO:0000313" key="8">
    <source>
        <dbReference type="Proteomes" id="UP000246132"/>
    </source>
</evidence>
<feature type="domain" description="HTH lysR-type" evidence="6">
    <location>
        <begin position="6"/>
        <end position="63"/>
    </location>
</feature>
<feature type="compositionally biased region" description="Basic residues" evidence="5">
    <location>
        <begin position="324"/>
        <end position="334"/>
    </location>
</feature>
<dbReference type="PANTHER" id="PTHR30537:SF74">
    <property type="entry name" value="HTH-TYPE TRANSCRIPTIONAL REGULATOR TRPI"/>
    <property type="match status" value="1"/>
</dbReference>
<dbReference type="InterPro" id="IPR000847">
    <property type="entry name" value="LysR_HTH_N"/>
</dbReference>
<dbReference type="SUPFAM" id="SSF46785">
    <property type="entry name" value="Winged helix' DNA-binding domain"/>
    <property type="match status" value="1"/>
</dbReference>
<keyword evidence="8" id="KW-1185">Reference proteome</keyword>
<keyword evidence="2" id="KW-0805">Transcription regulation</keyword>
<accession>A0A3A8A8Z6</accession>
<comment type="caution">
    <text evidence="7">The sequence shown here is derived from an EMBL/GenBank/DDBJ whole genome shotgun (WGS) entry which is preliminary data.</text>
</comment>
<feature type="region of interest" description="Disordered" evidence="5">
    <location>
        <begin position="309"/>
        <end position="334"/>
    </location>
</feature>
<dbReference type="FunFam" id="1.10.10.10:FF:000038">
    <property type="entry name" value="Glycine cleavage system transcriptional activator"/>
    <property type="match status" value="1"/>
</dbReference>
<comment type="similarity">
    <text evidence="1">Belongs to the LysR transcriptional regulatory family.</text>
</comment>
<dbReference type="Pfam" id="PF00126">
    <property type="entry name" value="HTH_1"/>
    <property type="match status" value="1"/>
</dbReference>
<dbReference type="NCBIfam" id="NF008352">
    <property type="entry name" value="PRK11139.1"/>
    <property type="match status" value="1"/>
</dbReference>
<dbReference type="OrthoDB" id="9807765at2"/>
<protein>
    <submittedName>
        <fullName evidence="7">Transcriptional regulator GcvA</fullName>
    </submittedName>
</protein>
<organism evidence="7 8">
    <name type="scientific">Oceaniradius stylonematis</name>
    <dbReference type="NCBI Taxonomy" id="2184161"/>
    <lineage>
        <taxon>Bacteria</taxon>
        <taxon>Pseudomonadati</taxon>
        <taxon>Pseudomonadota</taxon>
        <taxon>Alphaproteobacteria</taxon>
        <taxon>Hyphomicrobiales</taxon>
        <taxon>Ahrensiaceae</taxon>
        <taxon>Oceaniradius</taxon>
    </lineage>
</organism>
<dbReference type="Gene3D" id="1.10.10.10">
    <property type="entry name" value="Winged helix-like DNA-binding domain superfamily/Winged helix DNA-binding domain"/>
    <property type="match status" value="1"/>
</dbReference>
<dbReference type="Pfam" id="PF03466">
    <property type="entry name" value="LysR_substrate"/>
    <property type="match status" value="1"/>
</dbReference>
<dbReference type="GO" id="GO:0003700">
    <property type="term" value="F:DNA-binding transcription factor activity"/>
    <property type="evidence" value="ECO:0007669"/>
    <property type="project" value="InterPro"/>
</dbReference>
<dbReference type="InterPro" id="IPR005119">
    <property type="entry name" value="LysR_subst-bd"/>
</dbReference>
<dbReference type="AlphaFoldDB" id="A0A3A8A8Z6"/>
<gene>
    <name evidence="7" type="primary">gcvA</name>
    <name evidence="7" type="ORF">DEM25_016760</name>
</gene>
<sequence>MKRRLPPLNPLRAFEATARNRSLTKAALELSVTHGAVSHQIKALEAALGVSLFRREGRQLDLTEHGAELLPSVSSAFDEIAAATTRMTRPATSGSLSVSCVPALLSLWLIPRLTDFTARFPQVRLSVHAGNDAGQIQNPDIDIAILYGDGSWPDCWVRLWTRLNLFPVVSPSLLNTHPVRSVRDIAKHTILHADDGMEWRTWLTAADALDLERGPHHFMSDARLAMEAALVGHGVALGDSLTVAGMLKRGQLVAPLNLAVPASHSFFLACRNDVRAAPIVEMFITWLTEQIEEPDARVEPHLVARRALRKSAGSRTGKSPANAKRVRQTARKRT</sequence>
<dbReference type="PROSITE" id="PS50931">
    <property type="entry name" value="HTH_LYSR"/>
    <property type="match status" value="1"/>
</dbReference>
<keyword evidence="3" id="KW-0238">DNA-binding</keyword>
<evidence type="ECO:0000313" key="7">
    <source>
        <dbReference type="EMBL" id="RKF05439.1"/>
    </source>
</evidence>